<evidence type="ECO:0000313" key="2">
    <source>
        <dbReference type="Proteomes" id="UP000789920"/>
    </source>
</evidence>
<comment type="caution">
    <text evidence="1">The sequence shown here is derived from an EMBL/GenBank/DDBJ whole genome shotgun (WGS) entry which is preliminary data.</text>
</comment>
<organism evidence="1 2">
    <name type="scientific">Racocetra persica</name>
    <dbReference type="NCBI Taxonomy" id="160502"/>
    <lineage>
        <taxon>Eukaryota</taxon>
        <taxon>Fungi</taxon>
        <taxon>Fungi incertae sedis</taxon>
        <taxon>Mucoromycota</taxon>
        <taxon>Glomeromycotina</taxon>
        <taxon>Glomeromycetes</taxon>
        <taxon>Diversisporales</taxon>
        <taxon>Gigasporaceae</taxon>
        <taxon>Racocetra</taxon>
    </lineage>
</organism>
<accession>A0ACA9PR50</accession>
<sequence>MFGPTRNSTPPKTIEKIITASNTKDGERNLSEVALPFIWRDRIIRDIQVMLRCKK</sequence>
<dbReference type="Proteomes" id="UP000789920">
    <property type="component" value="Unassembled WGS sequence"/>
</dbReference>
<reference evidence="1" key="1">
    <citation type="submission" date="2021-06" db="EMBL/GenBank/DDBJ databases">
        <authorList>
            <person name="Kallberg Y."/>
            <person name="Tangrot J."/>
            <person name="Rosling A."/>
        </authorList>
    </citation>
    <scope>NUCLEOTIDE SEQUENCE</scope>
    <source>
        <strain evidence="1">MA461A</strain>
    </source>
</reference>
<protein>
    <submittedName>
        <fullName evidence="1">32994_t:CDS:1</fullName>
    </submittedName>
</protein>
<dbReference type="EMBL" id="CAJVQC010022018">
    <property type="protein sequence ID" value="CAG8716079.1"/>
    <property type="molecule type" value="Genomic_DNA"/>
</dbReference>
<keyword evidence="2" id="KW-1185">Reference proteome</keyword>
<evidence type="ECO:0000313" key="1">
    <source>
        <dbReference type="EMBL" id="CAG8716079.1"/>
    </source>
</evidence>
<name>A0ACA9PR50_9GLOM</name>
<proteinExistence type="predicted"/>
<gene>
    <name evidence="1" type="ORF">RPERSI_LOCUS10902</name>
</gene>
<feature type="non-terminal residue" evidence="1">
    <location>
        <position position="55"/>
    </location>
</feature>